<feature type="region of interest" description="Disordered" evidence="1">
    <location>
        <begin position="150"/>
        <end position="173"/>
    </location>
</feature>
<sequence length="335" mass="38574">MKHNLRVLQLQRQLLQVYHLHLLQVQQYPSRDPWTGSVARLVDGPVAESVDGIVKERIKKRKRTTRAEQLLKDAISHYSDLRENWRKFRLRPNTKKGTFPIRVSVEKYTIPSENEVYRFPGLIIFKPNLWYFDTMKFILEHSIPRESVDSVPQSSLQDTSSKNSSGCDELSTEELFSPTLSDHQFEIYHTDCENDNQASGTPSVQQPIQIHSIHRLTTSTDTGKSSLAGSTSICPLKKTNRKKRKFEEDPVTEAAVESLKDIQKALTVNMNAAQNSLNTKKQNSNQSETFANFVGQQLLFIEQQNEELFLDVQHEICDIIYKARKNVLNKNKIFL</sequence>
<dbReference type="AlphaFoldDB" id="A0ABD1F9Q9"/>
<feature type="compositionally biased region" description="Polar residues" evidence="1">
    <location>
        <begin position="150"/>
        <end position="166"/>
    </location>
</feature>
<evidence type="ECO:0000256" key="1">
    <source>
        <dbReference type="SAM" id="MobiDB-lite"/>
    </source>
</evidence>
<gene>
    <name evidence="2" type="ORF">ABEB36_003619</name>
</gene>
<reference evidence="2 3" key="1">
    <citation type="submission" date="2024-05" db="EMBL/GenBank/DDBJ databases">
        <title>Genetic variation in Jamaican populations of the coffee berry borer (Hypothenemus hampei).</title>
        <authorList>
            <person name="Errbii M."/>
            <person name="Myrie A."/>
        </authorList>
    </citation>
    <scope>NUCLEOTIDE SEQUENCE [LARGE SCALE GENOMIC DNA]</scope>
    <source>
        <strain evidence="2">JA-Hopewell-2020-01-JO</strain>
        <tissue evidence="2">Whole body</tissue>
    </source>
</reference>
<evidence type="ECO:0000313" key="2">
    <source>
        <dbReference type="EMBL" id="KAL1514346.1"/>
    </source>
</evidence>
<evidence type="ECO:0000313" key="3">
    <source>
        <dbReference type="Proteomes" id="UP001566132"/>
    </source>
</evidence>
<proteinExistence type="predicted"/>
<organism evidence="2 3">
    <name type="scientific">Hypothenemus hampei</name>
    <name type="common">Coffee berry borer</name>
    <dbReference type="NCBI Taxonomy" id="57062"/>
    <lineage>
        <taxon>Eukaryota</taxon>
        <taxon>Metazoa</taxon>
        <taxon>Ecdysozoa</taxon>
        <taxon>Arthropoda</taxon>
        <taxon>Hexapoda</taxon>
        <taxon>Insecta</taxon>
        <taxon>Pterygota</taxon>
        <taxon>Neoptera</taxon>
        <taxon>Endopterygota</taxon>
        <taxon>Coleoptera</taxon>
        <taxon>Polyphaga</taxon>
        <taxon>Cucujiformia</taxon>
        <taxon>Curculionidae</taxon>
        <taxon>Scolytinae</taxon>
        <taxon>Hypothenemus</taxon>
    </lineage>
</organism>
<comment type="caution">
    <text evidence="2">The sequence shown here is derived from an EMBL/GenBank/DDBJ whole genome shotgun (WGS) entry which is preliminary data.</text>
</comment>
<keyword evidence="3" id="KW-1185">Reference proteome</keyword>
<name>A0ABD1F9Q9_HYPHA</name>
<dbReference type="EMBL" id="JBDJPC010000002">
    <property type="protein sequence ID" value="KAL1514346.1"/>
    <property type="molecule type" value="Genomic_DNA"/>
</dbReference>
<dbReference type="Proteomes" id="UP001566132">
    <property type="component" value="Unassembled WGS sequence"/>
</dbReference>
<accession>A0ABD1F9Q9</accession>
<protein>
    <submittedName>
        <fullName evidence="2">Uncharacterized protein</fullName>
    </submittedName>
</protein>